<sequence>MHANITWQCLRFSELSTTQLYAILKARSEVFVVEQNCVYLDMDGVDPLCQHLVAWTPAQEVAAYLRLVPPGIKFAEASLGRVISSPALRGTGIGKQLLSKALEQLALSYPDQPVRIGAQQYLEKFYQSFGFVTASAMFLEDEIPHIEMLRTSDTQPA</sequence>
<dbReference type="SUPFAM" id="SSF55729">
    <property type="entry name" value="Acyl-CoA N-acyltransferases (Nat)"/>
    <property type="match status" value="1"/>
</dbReference>
<keyword evidence="2" id="KW-0808">Transferase</keyword>
<dbReference type="InterPro" id="IPR000182">
    <property type="entry name" value="GNAT_dom"/>
</dbReference>
<name>A0A3Q9BV56_9BURK</name>
<dbReference type="InterPro" id="IPR016181">
    <property type="entry name" value="Acyl_CoA_acyltransferase"/>
</dbReference>
<gene>
    <name evidence="2" type="ORF">EJN92_15265</name>
</gene>
<dbReference type="AlphaFoldDB" id="A0A3Q9BV56"/>
<feature type="domain" description="N-acetyltransferase" evidence="1">
    <location>
        <begin position="10"/>
        <end position="153"/>
    </location>
</feature>
<proteinExistence type="predicted"/>
<dbReference type="CDD" id="cd04301">
    <property type="entry name" value="NAT_SF"/>
    <property type="match status" value="1"/>
</dbReference>
<protein>
    <submittedName>
        <fullName evidence="2">GNAT family N-acetyltransferase</fullName>
    </submittedName>
</protein>
<dbReference type="Pfam" id="PF13673">
    <property type="entry name" value="Acetyltransf_10"/>
    <property type="match status" value="1"/>
</dbReference>
<dbReference type="GO" id="GO:0016747">
    <property type="term" value="F:acyltransferase activity, transferring groups other than amino-acyl groups"/>
    <property type="evidence" value="ECO:0007669"/>
    <property type="project" value="InterPro"/>
</dbReference>
<dbReference type="Proteomes" id="UP000275663">
    <property type="component" value="Chromosome"/>
</dbReference>
<dbReference type="EMBL" id="CP034464">
    <property type="protein sequence ID" value="AZP14604.1"/>
    <property type="molecule type" value="Genomic_DNA"/>
</dbReference>
<dbReference type="PROSITE" id="PS51186">
    <property type="entry name" value="GNAT"/>
    <property type="match status" value="1"/>
</dbReference>
<evidence type="ECO:0000313" key="2">
    <source>
        <dbReference type="EMBL" id="AZP14604.1"/>
    </source>
</evidence>
<evidence type="ECO:0000313" key="3">
    <source>
        <dbReference type="Proteomes" id="UP000275663"/>
    </source>
</evidence>
<reference evidence="2 3" key="1">
    <citation type="journal article" date="2011" name="Int. J. Syst. Evol. Microbiol.">
        <title>Description of Undibacterium oligocarboniphilum sp. nov., isolated from purified water, and Undibacterium pigrum strain CCUG 49012 as the type strain of Undibacterium parvum sp. nov., and emended descriptions of the genus Undibacterium and the species Undibacterium pigrum.</title>
        <authorList>
            <person name="Eder W."/>
            <person name="Wanner G."/>
            <person name="Ludwig W."/>
            <person name="Busse H.J."/>
            <person name="Ziemke-Kageler F."/>
            <person name="Lang E."/>
        </authorList>
    </citation>
    <scope>NUCLEOTIDE SEQUENCE [LARGE SCALE GENOMIC DNA]</scope>
    <source>
        <strain evidence="2 3">DSM 23061</strain>
    </source>
</reference>
<accession>A0A3Q9BV56</accession>
<keyword evidence="3" id="KW-1185">Reference proteome</keyword>
<organism evidence="2 3">
    <name type="scientific">Undibacterium parvum</name>
    <dbReference type="NCBI Taxonomy" id="401471"/>
    <lineage>
        <taxon>Bacteria</taxon>
        <taxon>Pseudomonadati</taxon>
        <taxon>Pseudomonadota</taxon>
        <taxon>Betaproteobacteria</taxon>
        <taxon>Burkholderiales</taxon>
        <taxon>Oxalobacteraceae</taxon>
        <taxon>Undibacterium</taxon>
    </lineage>
</organism>
<evidence type="ECO:0000259" key="1">
    <source>
        <dbReference type="PROSITE" id="PS51186"/>
    </source>
</evidence>
<dbReference type="OrthoDB" id="9796171at2"/>
<dbReference type="KEGG" id="upv:EJN92_15265"/>
<dbReference type="Gene3D" id="3.40.630.30">
    <property type="match status" value="1"/>
</dbReference>